<protein>
    <submittedName>
        <fullName evidence="2">Uncharacterized protein</fullName>
    </submittedName>
</protein>
<dbReference type="GeneID" id="18931172"/>
<accession>F4S9D8</accession>
<dbReference type="RefSeq" id="XP_007417988.1">
    <property type="nucleotide sequence ID" value="XM_007417926.1"/>
</dbReference>
<feature type="compositionally biased region" description="Basic and acidic residues" evidence="1">
    <location>
        <begin position="162"/>
        <end position="171"/>
    </location>
</feature>
<proteinExistence type="predicted"/>
<dbReference type="EMBL" id="GL883170">
    <property type="protein sequence ID" value="EGF98703.1"/>
    <property type="molecule type" value="Genomic_DNA"/>
</dbReference>
<sequence>MTSWLVYARKATSDEQKIIKANIAKISHKNPETQGDLPFVSAVDLEGVEQEIEKLCEEAEKEDGEDEIEEDIPTVPVDVGVPTSQMGDLAKHAFSSTCPPVDGHLCMAGLSLEEKATKAKDAFSSTCPPAINHLRRDGIAEGDNNSGGQPFSQPNASGCDSATKDEDKDPEPAQGPVNVRLCIKRPAPDLSPVKSPSPSPQKLVTKANKGGSKGKKGVSKGEVLQDIKPSLPIVEKGGGRGIEVEAKGKVAKPKAKGRKPKVARV</sequence>
<dbReference type="VEuPathDB" id="FungiDB:MELLADRAFT_69097"/>
<organism evidence="3">
    <name type="scientific">Melampsora larici-populina (strain 98AG31 / pathotype 3-4-7)</name>
    <name type="common">Poplar leaf rust fungus</name>
    <dbReference type="NCBI Taxonomy" id="747676"/>
    <lineage>
        <taxon>Eukaryota</taxon>
        <taxon>Fungi</taxon>
        <taxon>Dikarya</taxon>
        <taxon>Basidiomycota</taxon>
        <taxon>Pucciniomycotina</taxon>
        <taxon>Pucciniomycetes</taxon>
        <taxon>Pucciniales</taxon>
        <taxon>Melampsoraceae</taxon>
        <taxon>Melampsora</taxon>
    </lineage>
</organism>
<keyword evidence="3" id="KW-1185">Reference proteome</keyword>
<dbReference type="InParanoid" id="F4S9D8"/>
<evidence type="ECO:0000313" key="2">
    <source>
        <dbReference type="EMBL" id="EGF98703.1"/>
    </source>
</evidence>
<feature type="compositionally biased region" description="Polar residues" evidence="1">
    <location>
        <begin position="143"/>
        <end position="160"/>
    </location>
</feature>
<dbReference type="HOGENOM" id="CLU_078020_0_0_1"/>
<gene>
    <name evidence="2" type="ORF">MELLADRAFT_69097</name>
</gene>
<evidence type="ECO:0000313" key="3">
    <source>
        <dbReference type="Proteomes" id="UP000001072"/>
    </source>
</evidence>
<dbReference type="Proteomes" id="UP000001072">
    <property type="component" value="Unassembled WGS sequence"/>
</dbReference>
<evidence type="ECO:0000256" key="1">
    <source>
        <dbReference type="SAM" id="MobiDB-lite"/>
    </source>
</evidence>
<name>F4S9D8_MELLP</name>
<dbReference type="AlphaFoldDB" id="F4S9D8"/>
<dbReference type="KEGG" id="mlr:MELLADRAFT_69097"/>
<feature type="region of interest" description="Disordered" evidence="1">
    <location>
        <begin position="122"/>
        <end position="223"/>
    </location>
</feature>
<reference evidence="3" key="1">
    <citation type="journal article" date="2011" name="Proc. Natl. Acad. Sci. U.S.A.">
        <title>Obligate biotrophy features unraveled by the genomic analysis of rust fungi.</title>
        <authorList>
            <person name="Duplessis S."/>
            <person name="Cuomo C.A."/>
            <person name="Lin Y.-C."/>
            <person name="Aerts A."/>
            <person name="Tisserant E."/>
            <person name="Veneault-Fourrey C."/>
            <person name="Joly D.L."/>
            <person name="Hacquard S."/>
            <person name="Amselem J."/>
            <person name="Cantarel B.L."/>
            <person name="Chiu R."/>
            <person name="Coutinho P.M."/>
            <person name="Feau N."/>
            <person name="Field M."/>
            <person name="Frey P."/>
            <person name="Gelhaye E."/>
            <person name="Goldberg J."/>
            <person name="Grabherr M.G."/>
            <person name="Kodira C.D."/>
            <person name="Kohler A."/>
            <person name="Kuees U."/>
            <person name="Lindquist E.A."/>
            <person name="Lucas S.M."/>
            <person name="Mago R."/>
            <person name="Mauceli E."/>
            <person name="Morin E."/>
            <person name="Murat C."/>
            <person name="Pangilinan J.L."/>
            <person name="Park R."/>
            <person name="Pearson M."/>
            <person name="Quesneville H."/>
            <person name="Rouhier N."/>
            <person name="Sakthikumar S."/>
            <person name="Salamov A.A."/>
            <person name="Schmutz J."/>
            <person name="Selles B."/>
            <person name="Shapiro H."/>
            <person name="Tanguay P."/>
            <person name="Tuskan G.A."/>
            <person name="Henrissat B."/>
            <person name="Van de Peer Y."/>
            <person name="Rouze P."/>
            <person name="Ellis J.G."/>
            <person name="Dodds P.N."/>
            <person name="Schein J.E."/>
            <person name="Zhong S."/>
            <person name="Hamelin R.C."/>
            <person name="Grigoriev I.V."/>
            <person name="Szabo L.J."/>
            <person name="Martin F."/>
        </authorList>
    </citation>
    <scope>NUCLEOTIDE SEQUENCE [LARGE SCALE GENOMIC DNA]</scope>
    <source>
        <strain evidence="3">98AG31 / pathotype 3-4-7</strain>
    </source>
</reference>